<dbReference type="STRING" id="675864.SAMN04489747_1749"/>
<dbReference type="PANTHER" id="PTHR34580">
    <property type="match status" value="1"/>
</dbReference>
<dbReference type="GO" id="GO:0003677">
    <property type="term" value="F:DNA binding"/>
    <property type="evidence" value="ECO:0007669"/>
    <property type="project" value="UniProtKB-KW"/>
</dbReference>
<keyword evidence="2" id="KW-0238">DNA-binding</keyword>
<dbReference type="PROSITE" id="PS52050">
    <property type="entry name" value="WYL"/>
    <property type="match status" value="1"/>
</dbReference>
<dbReference type="AlphaFoldDB" id="A0A1G6XN72"/>
<sequence>MEDTAARPVSRALHVLALLQRHPGITAAQIAERLGVSDRAARRYVAVLREADISVESTPGRYGGYRLGPGLRLPPLLFSSSEALGLVMAVLDGQHAAADPEEPVGSALGKLVRALPGEVGRQAAVMREHALAAPERETTRPDPGTTAELVDAVAARRRVRLRYRTAGGRTTETVADPWATVVRHRHWYLLCHAHAPDAVRAYRVDRIERLEVLAEPFVPPADLDAVAVLEQHLGAGREHPTRVRFSAPLAEVAPHVGAPMGRLEPDGESACLLTGTTSDPRMYAGEWLAAIPHPFVVEGGTELVAAVGALAERLTAAVAGHVPPR</sequence>
<dbReference type="PANTHER" id="PTHR34580:SF3">
    <property type="entry name" value="PROTEIN PAFB"/>
    <property type="match status" value="1"/>
</dbReference>
<proteinExistence type="predicted"/>
<evidence type="ECO:0000313" key="3">
    <source>
        <dbReference type="Proteomes" id="UP000198546"/>
    </source>
</evidence>
<dbReference type="CDD" id="cd00090">
    <property type="entry name" value="HTH_ARSR"/>
    <property type="match status" value="1"/>
</dbReference>
<dbReference type="Pfam" id="PF08279">
    <property type="entry name" value="HTH_11"/>
    <property type="match status" value="1"/>
</dbReference>
<reference evidence="2 3" key="1">
    <citation type="submission" date="2016-10" db="EMBL/GenBank/DDBJ databases">
        <authorList>
            <person name="de Groot N.N."/>
        </authorList>
    </citation>
    <scope>NUCLEOTIDE SEQUENCE [LARGE SCALE GENOMIC DNA]</scope>
    <source>
        <strain evidence="2 3">MON 2.2</strain>
    </source>
</reference>
<dbReference type="InterPro" id="IPR051534">
    <property type="entry name" value="CBASS_pafABC_assoc_protein"/>
</dbReference>
<dbReference type="Gene3D" id="1.10.10.10">
    <property type="entry name" value="Winged helix-like DNA-binding domain superfamily/Winged helix DNA-binding domain"/>
    <property type="match status" value="1"/>
</dbReference>
<evidence type="ECO:0000313" key="2">
    <source>
        <dbReference type="EMBL" id="SDD79193.1"/>
    </source>
</evidence>
<keyword evidence="3" id="KW-1185">Reference proteome</keyword>
<dbReference type="InterPro" id="IPR013196">
    <property type="entry name" value="HTH_11"/>
</dbReference>
<dbReference type="Pfam" id="PF13280">
    <property type="entry name" value="WYL"/>
    <property type="match status" value="1"/>
</dbReference>
<evidence type="ECO:0000259" key="1">
    <source>
        <dbReference type="PROSITE" id="PS51077"/>
    </source>
</evidence>
<feature type="domain" description="HTH iclR-type" evidence="1">
    <location>
        <begin position="6"/>
        <end position="69"/>
    </location>
</feature>
<dbReference type="RefSeq" id="WP_090592439.1">
    <property type="nucleotide sequence ID" value="NZ_LT629688.1"/>
</dbReference>
<dbReference type="EMBL" id="LT629688">
    <property type="protein sequence ID" value="SDD79193.1"/>
    <property type="molecule type" value="Genomic_DNA"/>
</dbReference>
<dbReference type="InterPro" id="IPR036390">
    <property type="entry name" value="WH_DNA-bd_sf"/>
</dbReference>
<dbReference type="InterPro" id="IPR011991">
    <property type="entry name" value="ArsR-like_HTH"/>
</dbReference>
<dbReference type="InterPro" id="IPR036388">
    <property type="entry name" value="WH-like_DNA-bd_sf"/>
</dbReference>
<organism evidence="2 3">
    <name type="scientific">Auraticoccus monumenti</name>
    <dbReference type="NCBI Taxonomy" id="675864"/>
    <lineage>
        <taxon>Bacteria</taxon>
        <taxon>Bacillati</taxon>
        <taxon>Actinomycetota</taxon>
        <taxon>Actinomycetes</taxon>
        <taxon>Propionibacteriales</taxon>
        <taxon>Propionibacteriaceae</taxon>
        <taxon>Auraticoccus</taxon>
    </lineage>
</organism>
<protein>
    <submittedName>
        <fullName evidence="2">Predicted DNA-binding transcriptional regulator YafY, contains an HTH and WYL domains</fullName>
    </submittedName>
</protein>
<dbReference type="SUPFAM" id="SSF46785">
    <property type="entry name" value="Winged helix' DNA-binding domain"/>
    <property type="match status" value="1"/>
</dbReference>
<dbReference type="PROSITE" id="PS51077">
    <property type="entry name" value="HTH_ICLR"/>
    <property type="match status" value="1"/>
</dbReference>
<dbReference type="GO" id="GO:0006355">
    <property type="term" value="P:regulation of DNA-templated transcription"/>
    <property type="evidence" value="ECO:0007669"/>
    <property type="project" value="InterPro"/>
</dbReference>
<name>A0A1G6XN72_9ACTN</name>
<dbReference type="OrthoDB" id="9807255at2"/>
<accession>A0A1G6XN72</accession>
<gene>
    <name evidence="2" type="ORF">SAMN04489747_1749</name>
</gene>
<dbReference type="InterPro" id="IPR026881">
    <property type="entry name" value="WYL_dom"/>
</dbReference>
<dbReference type="InterPro" id="IPR005471">
    <property type="entry name" value="Tscrpt_reg_IclR_N"/>
</dbReference>
<dbReference type="Proteomes" id="UP000198546">
    <property type="component" value="Chromosome i"/>
</dbReference>